<organism evidence="1 2">
    <name type="scientific">Bradyrhizobium erythrophlei</name>
    <dbReference type="NCBI Taxonomy" id="1437360"/>
    <lineage>
        <taxon>Bacteria</taxon>
        <taxon>Pseudomonadati</taxon>
        <taxon>Pseudomonadota</taxon>
        <taxon>Alphaproteobacteria</taxon>
        <taxon>Hyphomicrobiales</taxon>
        <taxon>Nitrobacteraceae</taxon>
        <taxon>Bradyrhizobium</taxon>
    </lineage>
</organism>
<protein>
    <submittedName>
        <fullName evidence="1">Uncharacterized protein</fullName>
    </submittedName>
</protein>
<reference evidence="1 2" key="1">
    <citation type="submission" date="2016-11" db="EMBL/GenBank/DDBJ databases">
        <authorList>
            <person name="Jaros S."/>
            <person name="Januszkiewicz K."/>
            <person name="Wedrychowicz H."/>
        </authorList>
    </citation>
    <scope>NUCLEOTIDE SEQUENCE [LARGE SCALE GENOMIC DNA]</scope>
    <source>
        <strain evidence="1 2">GAS242</strain>
    </source>
</reference>
<name>A0A1M5JJ58_9BRAD</name>
<dbReference type="EMBL" id="LT670818">
    <property type="protein sequence ID" value="SHG40582.1"/>
    <property type="molecule type" value="Genomic_DNA"/>
</dbReference>
<evidence type="ECO:0000313" key="2">
    <source>
        <dbReference type="Proteomes" id="UP000190675"/>
    </source>
</evidence>
<sequence>MKQVLGVGIALLLLGSGVWANLGVGSLSQNTGAWVSHSR</sequence>
<accession>A0A1M5JJ58</accession>
<dbReference type="Proteomes" id="UP000190675">
    <property type="component" value="Chromosome I"/>
</dbReference>
<proteinExistence type="predicted"/>
<dbReference type="AlphaFoldDB" id="A0A1M5JJ58"/>
<gene>
    <name evidence="1" type="ORF">SAMN05444169_2271</name>
</gene>
<evidence type="ECO:0000313" key="1">
    <source>
        <dbReference type="EMBL" id="SHG40582.1"/>
    </source>
</evidence>